<name>A0A222YU59_9CAUD</name>
<dbReference type="OrthoDB" id="27458at10239"/>
<keyword evidence="2" id="KW-1185">Reference proteome</keyword>
<protein>
    <submittedName>
        <fullName evidence="1">Uncharacterized protein</fullName>
    </submittedName>
</protein>
<organism evidence="1 2">
    <name type="scientific">Streptomyces phage Mildred21</name>
    <dbReference type="NCBI Taxonomy" id="2023959"/>
    <lineage>
        <taxon>Viruses</taxon>
        <taxon>Duplodnaviria</taxon>
        <taxon>Heunggongvirae</taxon>
        <taxon>Uroviricota</taxon>
        <taxon>Caudoviricetes</taxon>
        <taxon>Stanwilliamsviridae</taxon>
        <taxon>Boydwoodruffvirinae</taxon>
        <taxon>Samistivirus</taxon>
        <taxon>Samistivirus mildred21</taxon>
    </lineage>
</organism>
<dbReference type="EMBL" id="MF155946">
    <property type="protein sequence ID" value="ASR75521.1"/>
    <property type="molecule type" value="Genomic_DNA"/>
</dbReference>
<proteinExistence type="predicted"/>
<accession>A0A222YU59</accession>
<sequence>MAIRFCPSCMQNVVTEPTGPKCSHCGGNTKPVDNKLPKPEEILKKYTFRKPKHRKP</sequence>
<evidence type="ECO:0000313" key="2">
    <source>
        <dbReference type="Proteomes" id="UP000223009"/>
    </source>
</evidence>
<reference evidence="1 2" key="1">
    <citation type="submission" date="2017-05" db="EMBL/GenBank/DDBJ databases">
        <authorList>
            <person name="Chapman J."/>
            <person name="Chang C."/>
            <person name="Suresh T."/>
            <person name="Shishido T.C."/>
            <person name="Bindert I."/>
            <person name="Shaffer C.D."/>
            <person name="Weston-Hafer K.A."/>
            <person name="Russell D.A."/>
            <person name="Pope W.H."/>
            <person name="Jacobs-Sera D."/>
            <person name="Hendrix R.W."/>
            <person name="Hatfull G.F."/>
        </authorList>
    </citation>
    <scope>NUCLEOTIDE SEQUENCE [LARGE SCALE GENOMIC DNA]</scope>
</reference>
<gene>
    <name evidence="1" type="ORF">SEA_MILDRED21_124</name>
</gene>
<evidence type="ECO:0000313" key="1">
    <source>
        <dbReference type="EMBL" id="ASR75521.1"/>
    </source>
</evidence>
<dbReference type="Proteomes" id="UP000223009">
    <property type="component" value="Segment"/>
</dbReference>